<comment type="subcellular location">
    <subcellularLocation>
        <location evidence="1 10">Cell membrane</location>
        <topology evidence="1 10">Multi-pass membrane protein</topology>
    </subcellularLocation>
</comment>
<evidence type="ECO:0000256" key="11">
    <source>
        <dbReference type="SAM" id="MobiDB-lite"/>
    </source>
</evidence>
<feature type="transmembrane region" description="Helical" evidence="10">
    <location>
        <begin position="133"/>
        <end position="151"/>
    </location>
</feature>
<evidence type="ECO:0000256" key="6">
    <source>
        <dbReference type="ARBA" id="ARBA00023136"/>
    </source>
</evidence>
<feature type="domain" description="G-protein coupled receptors family 1 profile" evidence="12">
    <location>
        <begin position="113"/>
        <end position="382"/>
    </location>
</feature>
<dbReference type="InterPro" id="IPR001817">
    <property type="entry name" value="Vasoprsn_rcpt"/>
</dbReference>
<feature type="transmembrane region" description="Helical" evidence="10">
    <location>
        <begin position="260"/>
        <end position="288"/>
    </location>
</feature>
<evidence type="ECO:0000256" key="9">
    <source>
        <dbReference type="ARBA" id="ARBA00023224"/>
    </source>
</evidence>
<feature type="transmembrane region" description="Helical" evidence="10">
    <location>
        <begin position="329"/>
        <end position="350"/>
    </location>
</feature>
<accession>A0AAJ7X5Y9</accession>
<evidence type="ECO:0000256" key="3">
    <source>
        <dbReference type="ARBA" id="ARBA00022692"/>
    </source>
</evidence>
<feature type="transmembrane region" description="Helical" evidence="10">
    <location>
        <begin position="213"/>
        <end position="233"/>
    </location>
</feature>
<keyword evidence="7 10" id="KW-0675">Receptor</keyword>
<protein>
    <submittedName>
        <fullName evidence="14">Isotocin receptor-like isoform X1</fullName>
    </submittedName>
</protein>
<evidence type="ECO:0000259" key="12">
    <source>
        <dbReference type="PROSITE" id="PS50262"/>
    </source>
</evidence>
<dbReference type="SMART" id="SM01381">
    <property type="entry name" value="7TM_GPCR_Srsx"/>
    <property type="match status" value="1"/>
</dbReference>
<feature type="transmembrane region" description="Helical" evidence="10">
    <location>
        <begin position="171"/>
        <end position="192"/>
    </location>
</feature>
<evidence type="ECO:0000256" key="4">
    <source>
        <dbReference type="ARBA" id="ARBA00022989"/>
    </source>
</evidence>
<keyword evidence="3 10" id="KW-0812">Transmembrane</keyword>
<name>A0AAJ7X5Y9_PETMA</name>
<dbReference type="InterPro" id="IPR000276">
    <property type="entry name" value="GPCR_Rhodpsn"/>
</dbReference>
<dbReference type="GeneID" id="116949375"/>
<dbReference type="PROSITE" id="PS50262">
    <property type="entry name" value="G_PROTEIN_RECEP_F1_2"/>
    <property type="match status" value="1"/>
</dbReference>
<evidence type="ECO:0000313" key="13">
    <source>
        <dbReference type="Proteomes" id="UP001318040"/>
    </source>
</evidence>
<dbReference type="PANTHER" id="PTHR24241:SF161">
    <property type="entry name" value="G-PROTEIN COUPLED RECEPTORS FAMILY 1 PROFILE DOMAIN-CONTAINING PROTEIN"/>
    <property type="match status" value="1"/>
</dbReference>
<dbReference type="GO" id="GO:0001992">
    <property type="term" value="P:regulation of systemic arterial blood pressure by vasopressin"/>
    <property type="evidence" value="ECO:0007669"/>
    <property type="project" value="TreeGrafter"/>
</dbReference>
<evidence type="ECO:0000256" key="8">
    <source>
        <dbReference type="ARBA" id="ARBA00023180"/>
    </source>
</evidence>
<dbReference type="PRINTS" id="PR00752">
    <property type="entry name" value="VASOPRSNV1AR"/>
</dbReference>
<keyword evidence="2" id="KW-1003">Cell membrane</keyword>
<gene>
    <name evidence="14" type="primary">LOC116949375</name>
</gene>
<evidence type="ECO:0000256" key="1">
    <source>
        <dbReference type="ARBA" id="ARBA00004651"/>
    </source>
</evidence>
<dbReference type="GO" id="GO:0045907">
    <property type="term" value="P:positive regulation of vasoconstriction"/>
    <property type="evidence" value="ECO:0007669"/>
    <property type="project" value="TreeGrafter"/>
</dbReference>
<dbReference type="AlphaFoldDB" id="A0AAJ7X5Y9"/>
<dbReference type="GO" id="GO:0042277">
    <property type="term" value="F:peptide binding"/>
    <property type="evidence" value="ECO:0007669"/>
    <property type="project" value="TreeGrafter"/>
</dbReference>
<reference evidence="14" key="1">
    <citation type="submission" date="2025-08" db="UniProtKB">
        <authorList>
            <consortium name="RefSeq"/>
        </authorList>
    </citation>
    <scope>IDENTIFICATION</scope>
    <source>
        <tissue evidence="14">Sperm</tissue>
    </source>
</reference>
<dbReference type="SUPFAM" id="SSF81321">
    <property type="entry name" value="Family A G protein-coupled receptor-like"/>
    <property type="match status" value="1"/>
</dbReference>
<keyword evidence="8 10" id="KW-0325">Glycoprotein</keyword>
<dbReference type="Proteomes" id="UP001318040">
    <property type="component" value="Chromosome 36"/>
</dbReference>
<proteinExistence type="inferred from homology"/>
<keyword evidence="13" id="KW-1185">Reference proteome</keyword>
<dbReference type="Pfam" id="PF00001">
    <property type="entry name" value="7tm_1"/>
    <property type="match status" value="1"/>
</dbReference>
<organism evidence="13 14">
    <name type="scientific">Petromyzon marinus</name>
    <name type="common">Sea lamprey</name>
    <dbReference type="NCBI Taxonomy" id="7757"/>
    <lineage>
        <taxon>Eukaryota</taxon>
        <taxon>Metazoa</taxon>
        <taxon>Chordata</taxon>
        <taxon>Craniata</taxon>
        <taxon>Vertebrata</taxon>
        <taxon>Cyclostomata</taxon>
        <taxon>Hyperoartia</taxon>
        <taxon>Petromyzontiformes</taxon>
        <taxon>Petromyzontidae</taxon>
        <taxon>Petromyzon</taxon>
    </lineage>
</organism>
<evidence type="ECO:0000256" key="5">
    <source>
        <dbReference type="ARBA" id="ARBA00023040"/>
    </source>
</evidence>
<dbReference type="GO" id="GO:0005000">
    <property type="term" value="F:vasopressin receptor activity"/>
    <property type="evidence" value="ECO:0007669"/>
    <property type="project" value="InterPro"/>
</dbReference>
<feature type="transmembrane region" description="Helical" evidence="10">
    <location>
        <begin position="100"/>
        <end position="121"/>
    </location>
</feature>
<comment type="similarity">
    <text evidence="10">Belongs to the G-protein coupled receptor 1 family. Vasopressin/oxytocin receptor subfamily.</text>
</comment>
<evidence type="ECO:0000256" key="7">
    <source>
        <dbReference type="ARBA" id="ARBA00023170"/>
    </source>
</evidence>
<keyword evidence="5 10" id="KW-0297">G-protein coupled receptor</keyword>
<dbReference type="InterPro" id="IPR017452">
    <property type="entry name" value="GPCR_Rhodpsn_7TM"/>
</dbReference>
<evidence type="ECO:0000313" key="14">
    <source>
        <dbReference type="RefSeq" id="XP_032822516.1"/>
    </source>
</evidence>
<keyword evidence="9 10" id="KW-0807">Transducer</keyword>
<dbReference type="GO" id="GO:0005886">
    <property type="term" value="C:plasma membrane"/>
    <property type="evidence" value="ECO:0007669"/>
    <property type="project" value="UniProtKB-SubCell"/>
</dbReference>
<dbReference type="PROSITE" id="PS00237">
    <property type="entry name" value="G_PROTEIN_RECEP_F1_1"/>
    <property type="match status" value="1"/>
</dbReference>
<evidence type="ECO:0000256" key="10">
    <source>
        <dbReference type="RuleBase" id="RU046427"/>
    </source>
</evidence>
<dbReference type="PANTHER" id="PTHR24241">
    <property type="entry name" value="NEUROPEPTIDE RECEPTOR-RELATED G-PROTEIN COUPLED RECEPTOR"/>
    <property type="match status" value="1"/>
</dbReference>
<dbReference type="GO" id="GO:0032870">
    <property type="term" value="P:cellular response to hormone stimulus"/>
    <property type="evidence" value="ECO:0007669"/>
    <property type="project" value="TreeGrafter"/>
</dbReference>
<dbReference type="PRINTS" id="PR00237">
    <property type="entry name" value="GPCRRHODOPSN"/>
</dbReference>
<evidence type="ECO:0000256" key="2">
    <source>
        <dbReference type="ARBA" id="ARBA00022475"/>
    </source>
</evidence>
<dbReference type="KEGG" id="pmrn:116949375"/>
<dbReference type="RefSeq" id="XP_032822516.1">
    <property type="nucleotide sequence ID" value="XM_032966625.1"/>
</dbReference>
<dbReference type="InterPro" id="IPR001224">
    <property type="entry name" value="Vprs_V1A_rcpt"/>
</dbReference>
<keyword evidence="6 10" id="KW-0472">Membrane</keyword>
<feature type="region of interest" description="Disordered" evidence="11">
    <location>
        <begin position="433"/>
        <end position="452"/>
    </location>
</feature>
<dbReference type="Gene3D" id="1.20.1070.10">
    <property type="entry name" value="Rhodopsin 7-helix transmembrane proteins"/>
    <property type="match status" value="1"/>
</dbReference>
<keyword evidence="4 10" id="KW-1133">Transmembrane helix</keyword>
<sequence>MMLLLLQRRHRRLLCGVSLQGPARDAAPILGGKMPGNVTGEMEGAILNGTGVAYAPATSNGSHVVPAEAFTAALASINATLNGSSQHALDRNEEVAKVEIALLSIILFVAIVGNVCVLLALINTRKKTSRMHLFIMHLSIADLVVAFFQVLPQLIWKITYRFNGSDFLCRAIKYLQILGMFASTYVLIMMGLDRYIAICHPLRTLRQSSKQSYQMIFVSWFLSMLFSLPQAFIFSMSEVENSGIIDCWAEFIKPWGTKAYITWMTGSVFIIPVIILIWCYGMITFAIWKNIKAKTQEGDSRHNPAKSSAPSRVSSVRSISKAKIRTAKMTFVIIMVYIICWTPFFFVQMWSVWDSSAPFEGIPFAIVMLLASLNSCTNPWIYMFFSGHLLYDFVRYFPCGARSRARSREADESRASDSSRRNHTFVSRLTRRSLTLSSGSQHEEASSRTTSLSPVARVPKTYFA</sequence>
<feature type="transmembrane region" description="Helical" evidence="10">
    <location>
        <begin position="362"/>
        <end position="385"/>
    </location>
</feature>
<dbReference type="PRINTS" id="PR00896">
    <property type="entry name" value="VASOPRESSINR"/>
</dbReference>